<feature type="coiled-coil region" evidence="2">
    <location>
        <begin position="327"/>
        <end position="354"/>
    </location>
</feature>
<feature type="compositionally biased region" description="Acidic residues" evidence="3">
    <location>
        <begin position="133"/>
        <end position="161"/>
    </location>
</feature>
<evidence type="ECO:0000313" key="6">
    <source>
        <dbReference type="Proteomes" id="UP000747542"/>
    </source>
</evidence>
<feature type="compositionally biased region" description="Basic and acidic residues" evidence="3">
    <location>
        <begin position="208"/>
        <end position="217"/>
    </location>
</feature>
<protein>
    <submittedName>
        <fullName evidence="5">Microfibrillar-associated protein 1-like</fullName>
    </submittedName>
</protein>
<accession>A0A8J5N0N1</accession>
<feature type="region of interest" description="Disordered" evidence="3">
    <location>
        <begin position="208"/>
        <end position="283"/>
    </location>
</feature>
<keyword evidence="6" id="KW-1185">Reference proteome</keyword>
<gene>
    <name evidence="5" type="primary">MFAP1-L</name>
    <name evidence="5" type="ORF">Hamer_G012584</name>
</gene>
<dbReference type="EMBL" id="JAHLQT010013238">
    <property type="protein sequence ID" value="KAG7171008.1"/>
    <property type="molecule type" value="Genomic_DNA"/>
</dbReference>
<comment type="caution">
    <text evidence="5">The sequence shown here is derived from an EMBL/GenBank/DDBJ whole genome shotgun (WGS) entry which is preliminary data.</text>
</comment>
<dbReference type="Proteomes" id="UP000747542">
    <property type="component" value="Unassembled WGS sequence"/>
</dbReference>
<evidence type="ECO:0000313" key="5">
    <source>
        <dbReference type="EMBL" id="KAG7171008.1"/>
    </source>
</evidence>
<evidence type="ECO:0000256" key="1">
    <source>
        <dbReference type="ARBA" id="ARBA00008155"/>
    </source>
</evidence>
<feature type="domain" description="Micro-fibrillar-associated protein 1 C-terminal" evidence="4">
    <location>
        <begin position="236"/>
        <end position="446"/>
    </location>
</feature>
<feature type="compositionally biased region" description="Acidic residues" evidence="3">
    <location>
        <begin position="57"/>
        <end position="66"/>
    </location>
</feature>
<dbReference type="AlphaFoldDB" id="A0A8J5N0N1"/>
<sequence>MDNSSWTAPPGAAQPMGIQSTAGAVPIMNDKGEVSMKKVKVQRYVSGKRPDYAPASSDEEEEEDEDFTRPRGAAPPSPPQHKSLTEAEMADPRLRRLLATQQEEEEEEEEASDEEMETDAPHRRIIHQAEVVEVSEEEKEEEAEKDEMEEDEEEQEEEDAEAQSMRPEMRTSHRLAESDSESEGEVDEDELALRRLNLRQRALQKIHQEEELLGKEEEGSEESSEEESSEYSEETDSEEEGPRLKPVFVRKKDRVTIHQKEQQQVKIKQQETENRKRIEERRRETLRMIEQEHRQAANLRNAVDSNDPMNAINTDDEADDAEYEAWKLRELRRLKRDKEERDAAEKEHEEVDKLRTMGEEERRIELRNNPKIITNKAQKGKYKFLQKYYHRGAFFLDQEEDVFKRDFSGATLEDHFDKTILPKVMQVKNFGRSGRTKYTHLVDQDTTSFDSPWASDSQMNHKFFNANAGGMKQVYDRPALKKRVAAAATNNANPRK</sequence>
<evidence type="ECO:0000256" key="2">
    <source>
        <dbReference type="SAM" id="Coils"/>
    </source>
</evidence>
<dbReference type="InterPro" id="IPR033194">
    <property type="entry name" value="MFAP1"/>
</dbReference>
<organism evidence="5 6">
    <name type="scientific">Homarus americanus</name>
    <name type="common">American lobster</name>
    <dbReference type="NCBI Taxonomy" id="6706"/>
    <lineage>
        <taxon>Eukaryota</taxon>
        <taxon>Metazoa</taxon>
        <taxon>Ecdysozoa</taxon>
        <taxon>Arthropoda</taxon>
        <taxon>Crustacea</taxon>
        <taxon>Multicrustacea</taxon>
        <taxon>Malacostraca</taxon>
        <taxon>Eumalacostraca</taxon>
        <taxon>Eucarida</taxon>
        <taxon>Decapoda</taxon>
        <taxon>Pleocyemata</taxon>
        <taxon>Astacidea</taxon>
        <taxon>Nephropoidea</taxon>
        <taxon>Nephropidae</taxon>
        <taxon>Homarus</taxon>
    </lineage>
</organism>
<evidence type="ECO:0000256" key="3">
    <source>
        <dbReference type="SAM" id="MobiDB-lite"/>
    </source>
</evidence>
<feature type="region of interest" description="Disordered" evidence="3">
    <location>
        <begin position="296"/>
        <end position="319"/>
    </location>
</feature>
<feature type="region of interest" description="Disordered" evidence="3">
    <location>
        <begin position="1"/>
        <end position="189"/>
    </location>
</feature>
<evidence type="ECO:0000259" key="4">
    <source>
        <dbReference type="Pfam" id="PF06991"/>
    </source>
</evidence>
<feature type="compositionally biased region" description="Acidic residues" evidence="3">
    <location>
        <begin position="102"/>
        <end position="118"/>
    </location>
</feature>
<feature type="compositionally biased region" description="Acidic residues" evidence="3">
    <location>
        <begin position="178"/>
        <end position="189"/>
    </location>
</feature>
<dbReference type="PANTHER" id="PTHR15327">
    <property type="entry name" value="MICROFIBRIL-ASSOCIATED PROTEIN"/>
    <property type="match status" value="1"/>
</dbReference>
<keyword evidence="2" id="KW-0175">Coiled coil</keyword>
<comment type="similarity">
    <text evidence="1">Belongs to the MFAP1 family.</text>
</comment>
<feature type="compositionally biased region" description="Basic and acidic residues" evidence="3">
    <location>
        <begin position="167"/>
        <end position="177"/>
    </location>
</feature>
<dbReference type="Pfam" id="PF06991">
    <property type="entry name" value="MFAP1"/>
    <property type="match status" value="1"/>
</dbReference>
<proteinExistence type="inferred from homology"/>
<feature type="compositionally biased region" description="Basic and acidic residues" evidence="3">
    <location>
        <begin position="254"/>
        <end position="283"/>
    </location>
</feature>
<reference evidence="5" key="1">
    <citation type="journal article" date="2021" name="Sci. Adv.">
        <title>The American lobster genome reveals insights on longevity, neural, and immune adaptations.</title>
        <authorList>
            <person name="Polinski J.M."/>
            <person name="Zimin A.V."/>
            <person name="Clark K.F."/>
            <person name="Kohn A.B."/>
            <person name="Sadowski N."/>
            <person name="Timp W."/>
            <person name="Ptitsyn A."/>
            <person name="Khanna P."/>
            <person name="Romanova D.Y."/>
            <person name="Williams P."/>
            <person name="Greenwood S.J."/>
            <person name="Moroz L.L."/>
            <person name="Walt D.R."/>
            <person name="Bodnar A.G."/>
        </authorList>
    </citation>
    <scope>NUCLEOTIDE SEQUENCE</scope>
    <source>
        <strain evidence="5">GMGI-L3</strain>
    </source>
</reference>
<feature type="compositionally biased region" description="Polar residues" evidence="3">
    <location>
        <begin position="303"/>
        <end position="313"/>
    </location>
</feature>
<feature type="compositionally biased region" description="Acidic residues" evidence="3">
    <location>
        <begin position="218"/>
        <end position="239"/>
    </location>
</feature>
<dbReference type="OrthoDB" id="1111734at2759"/>
<name>A0A8J5N0N1_HOMAM</name>
<dbReference type="InterPro" id="IPR009730">
    <property type="entry name" value="MFAP1_C"/>
</dbReference>